<dbReference type="SUPFAM" id="SSF55073">
    <property type="entry name" value="Nucleotide cyclase"/>
    <property type="match status" value="1"/>
</dbReference>
<feature type="coiled-coil region" evidence="3">
    <location>
        <begin position="140"/>
        <end position="185"/>
    </location>
</feature>
<accession>A0A916RKV8</accession>
<feature type="region of interest" description="Disordered" evidence="4">
    <location>
        <begin position="339"/>
        <end position="362"/>
    </location>
</feature>
<dbReference type="SMART" id="SM00267">
    <property type="entry name" value="GGDEF"/>
    <property type="match status" value="1"/>
</dbReference>
<dbReference type="EC" id="2.7.7.65" evidence="1"/>
<dbReference type="Gene3D" id="3.30.70.270">
    <property type="match status" value="1"/>
</dbReference>
<sequence length="362" mass="40067">MFNIDDGWRVVTNLDFERASGFANAAFALLKRTQIPPFPVYFELFYTYATGANEQLNADVNDLLSRGGPIPIEDASLLCEKYLDIKDMDAKLREMSAVMVRKIDNVNDAIGNAMVTANSYSGSLQQASGDLAGGIDEDALKLLSSRLLKETRRMQDMNRRLEMELESSKDDISLLQRDLDEVRKQTVLDPLTRIPNRKGLDEQLAIEVTQAESSGLPLSLLVLDIDHFKAFNDTYGHLTGDQVLRLVAQVLKANLRSRDMPARFGGEEFVAILPETDINVAISIAERIRQAVQSKELLKRSTNEKLGRITLSVGVAQFQQGDTPVKLMDRADKSLYAAKSSGRNQVVSQNDLTDTPGSIGVA</sequence>
<comment type="catalytic activity">
    <reaction evidence="2">
        <text>2 GTP = 3',3'-c-di-GMP + 2 diphosphate</text>
        <dbReference type="Rhea" id="RHEA:24898"/>
        <dbReference type="ChEBI" id="CHEBI:33019"/>
        <dbReference type="ChEBI" id="CHEBI:37565"/>
        <dbReference type="ChEBI" id="CHEBI:58805"/>
        <dbReference type="EC" id="2.7.7.65"/>
    </reaction>
</comment>
<dbReference type="PANTHER" id="PTHR45138">
    <property type="entry name" value="REGULATORY COMPONENTS OF SENSORY TRANSDUCTION SYSTEM"/>
    <property type="match status" value="1"/>
</dbReference>
<evidence type="ECO:0000259" key="5">
    <source>
        <dbReference type="PROSITE" id="PS50887"/>
    </source>
</evidence>
<dbReference type="NCBIfam" id="TIGR00254">
    <property type="entry name" value="GGDEF"/>
    <property type="match status" value="1"/>
</dbReference>
<dbReference type="InterPro" id="IPR043128">
    <property type="entry name" value="Rev_trsase/Diguanyl_cyclase"/>
</dbReference>
<evidence type="ECO:0000256" key="1">
    <source>
        <dbReference type="ARBA" id="ARBA00012528"/>
    </source>
</evidence>
<evidence type="ECO:0000256" key="3">
    <source>
        <dbReference type="SAM" id="Coils"/>
    </source>
</evidence>
<keyword evidence="7" id="KW-1185">Reference proteome</keyword>
<dbReference type="GO" id="GO:0052621">
    <property type="term" value="F:diguanylate cyclase activity"/>
    <property type="evidence" value="ECO:0007669"/>
    <property type="project" value="UniProtKB-EC"/>
</dbReference>
<dbReference type="FunFam" id="3.30.70.270:FF:000001">
    <property type="entry name" value="Diguanylate cyclase domain protein"/>
    <property type="match status" value="1"/>
</dbReference>
<dbReference type="GO" id="GO:1902201">
    <property type="term" value="P:negative regulation of bacterial-type flagellum-dependent cell motility"/>
    <property type="evidence" value="ECO:0007669"/>
    <property type="project" value="TreeGrafter"/>
</dbReference>
<keyword evidence="3" id="KW-0175">Coiled coil</keyword>
<feature type="compositionally biased region" description="Polar residues" evidence="4">
    <location>
        <begin position="341"/>
        <end position="356"/>
    </location>
</feature>
<gene>
    <name evidence="6" type="ORF">GCM10011499_32650</name>
</gene>
<organism evidence="6 7">
    <name type="scientific">Pelagibacterium lentulum</name>
    <dbReference type="NCBI Taxonomy" id="2029865"/>
    <lineage>
        <taxon>Bacteria</taxon>
        <taxon>Pseudomonadati</taxon>
        <taxon>Pseudomonadota</taxon>
        <taxon>Alphaproteobacteria</taxon>
        <taxon>Hyphomicrobiales</taxon>
        <taxon>Devosiaceae</taxon>
        <taxon>Pelagibacterium</taxon>
    </lineage>
</organism>
<proteinExistence type="predicted"/>
<reference evidence="6 7" key="1">
    <citation type="journal article" date="2014" name="Int. J. Syst. Evol. Microbiol.">
        <title>Complete genome sequence of Corynebacterium casei LMG S-19264T (=DSM 44701T), isolated from a smear-ripened cheese.</title>
        <authorList>
            <consortium name="US DOE Joint Genome Institute (JGI-PGF)"/>
            <person name="Walter F."/>
            <person name="Albersmeier A."/>
            <person name="Kalinowski J."/>
            <person name="Ruckert C."/>
        </authorList>
    </citation>
    <scope>NUCLEOTIDE SEQUENCE [LARGE SCALE GENOMIC DNA]</scope>
    <source>
        <strain evidence="6 7">CGMCC 1.15896</strain>
    </source>
</reference>
<comment type="caution">
    <text evidence="6">The sequence shown here is derived from an EMBL/GenBank/DDBJ whole genome shotgun (WGS) entry which is preliminary data.</text>
</comment>
<evidence type="ECO:0000313" key="7">
    <source>
        <dbReference type="Proteomes" id="UP000596977"/>
    </source>
</evidence>
<feature type="domain" description="GGDEF" evidence="5">
    <location>
        <begin position="216"/>
        <end position="351"/>
    </location>
</feature>
<dbReference type="PROSITE" id="PS50887">
    <property type="entry name" value="GGDEF"/>
    <property type="match status" value="1"/>
</dbReference>
<dbReference type="EMBL" id="BMKB01000006">
    <property type="protein sequence ID" value="GGA59908.1"/>
    <property type="molecule type" value="Genomic_DNA"/>
</dbReference>
<dbReference type="Proteomes" id="UP000596977">
    <property type="component" value="Unassembled WGS sequence"/>
</dbReference>
<dbReference type="CDD" id="cd01949">
    <property type="entry name" value="GGDEF"/>
    <property type="match status" value="1"/>
</dbReference>
<dbReference type="GO" id="GO:0005886">
    <property type="term" value="C:plasma membrane"/>
    <property type="evidence" value="ECO:0007669"/>
    <property type="project" value="TreeGrafter"/>
</dbReference>
<dbReference type="AlphaFoldDB" id="A0A916RKV8"/>
<name>A0A916RKV8_9HYPH</name>
<dbReference type="Pfam" id="PF00990">
    <property type="entry name" value="GGDEF"/>
    <property type="match status" value="1"/>
</dbReference>
<dbReference type="InterPro" id="IPR029787">
    <property type="entry name" value="Nucleotide_cyclase"/>
</dbReference>
<dbReference type="InterPro" id="IPR050469">
    <property type="entry name" value="Diguanylate_Cyclase"/>
</dbReference>
<evidence type="ECO:0000256" key="2">
    <source>
        <dbReference type="ARBA" id="ARBA00034247"/>
    </source>
</evidence>
<evidence type="ECO:0000256" key="4">
    <source>
        <dbReference type="SAM" id="MobiDB-lite"/>
    </source>
</evidence>
<dbReference type="InterPro" id="IPR000160">
    <property type="entry name" value="GGDEF_dom"/>
</dbReference>
<dbReference type="PANTHER" id="PTHR45138:SF9">
    <property type="entry name" value="DIGUANYLATE CYCLASE DGCM-RELATED"/>
    <property type="match status" value="1"/>
</dbReference>
<dbReference type="GO" id="GO:0043709">
    <property type="term" value="P:cell adhesion involved in single-species biofilm formation"/>
    <property type="evidence" value="ECO:0007669"/>
    <property type="project" value="TreeGrafter"/>
</dbReference>
<protein>
    <recommendedName>
        <fullName evidence="1">diguanylate cyclase</fullName>
        <ecNumber evidence="1">2.7.7.65</ecNumber>
    </recommendedName>
</protein>
<evidence type="ECO:0000313" key="6">
    <source>
        <dbReference type="EMBL" id="GGA59908.1"/>
    </source>
</evidence>